<evidence type="ECO:0000256" key="1">
    <source>
        <dbReference type="SAM" id="MobiDB-lite"/>
    </source>
</evidence>
<dbReference type="EMBL" id="JALJOV010000259">
    <property type="protein sequence ID" value="KAK9865330.1"/>
    <property type="molecule type" value="Genomic_DNA"/>
</dbReference>
<evidence type="ECO:0000259" key="2">
    <source>
        <dbReference type="PROSITE" id="PS50172"/>
    </source>
</evidence>
<dbReference type="CDD" id="cd17736">
    <property type="entry name" value="BRCT_microcephalin_rpt2"/>
    <property type="match status" value="1"/>
</dbReference>
<dbReference type="Pfam" id="PF00533">
    <property type="entry name" value="BRCT"/>
    <property type="match status" value="1"/>
</dbReference>
<dbReference type="GO" id="GO:0000278">
    <property type="term" value="P:mitotic cell cycle"/>
    <property type="evidence" value="ECO:0007669"/>
    <property type="project" value="TreeGrafter"/>
</dbReference>
<dbReference type="AlphaFoldDB" id="A0AAW1T942"/>
<name>A0AAW1T942_9CHLO</name>
<dbReference type="PANTHER" id="PTHR14625:SF3">
    <property type="entry name" value="MICROCEPHALIN"/>
    <property type="match status" value="1"/>
</dbReference>
<dbReference type="InterPro" id="IPR036420">
    <property type="entry name" value="BRCT_dom_sf"/>
</dbReference>
<proteinExistence type="predicted"/>
<dbReference type="SUPFAM" id="SSF52113">
    <property type="entry name" value="BRCT domain"/>
    <property type="match status" value="1"/>
</dbReference>
<dbReference type="InterPro" id="IPR022047">
    <property type="entry name" value="Microcephalin-like"/>
</dbReference>
<dbReference type="PROSITE" id="PS50172">
    <property type="entry name" value="BRCT"/>
    <property type="match status" value="1"/>
</dbReference>
<reference evidence="4" key="2">
    <citation type="submission" date="2024-04" db="EMBL/GenBank/DDBJ databases">
        <authorList>
            <person name="Dal Grande F."/>
            <person name="Keller J."/>
            <person name="Delaux P.-M."/>
        </authorList>
    </citation>
    <scope>NUCLEOTIDE SEQUENCE</scope>
    <source>
        <strain evidence="4">SAG 2523</strain>
    </source>
</reference>
<feature type="domain" description="BRCT" evidence="2">
    <location>
        <begin position="93"/>
        <end position="153"/>
    </location>
</feature>
<reference evidence="4 5" key="1">
    <citation type="journal article" date="2024" name="Nat. Commun.">
        <title>Phylogenomics reveals the evolutionary origins of lichenization in chlorophyte algae.</title>
        <authorList>
            <person name="Puginier C."/>
            <person name="Libourel C."/>
            <person name="Otte J."/>
            <person name="Skaloud P."/>
            <person name="Haon M."/>
            <person name="Grisel S."/>
            <person name="Petersen M."/>
            <person name="Berrin J.G."/>
            <person name="Delaux P.M."/>
            <person name="Dal Grande F."/>
            <person name="Keller J."/>
        </authorList>
    </citation>
    <scope>NUCLEOTIDE SEQUENCE [LARGE SCALE GENOMIC DNA]</scope>
    <source>
        <strain evidence="4 5">SAG 2523</strain>
    </source>
</reference>
<gene>
    <name evidence="3" type="ORF">WJX84_002470</name>
    <name evidence="4" type="ORF">WJX84_006438</name>
</gene>
<keyword evidence="5" id="KW-1185">Reference proteome</keyword>
<evidence type="ECO:0000313" key="3">
    <source>
        <dbReference type="EMBL" id="KAK9865330.1"/>
    </source>
</evidence>
<feature type="compositionally biased region" description="Basic and acidic residues" evidence="1">
    <location>
        <begin position="24"/>
        <end position="35"/>
    </location>
</feature>
<protein>
    <recommendedName>
        <fullName evidence="2">BRCT domain-containing protein</fullName>
    </recommendedName>
</protein>
<evidence type="ECO:0000313" key="4">
    <source>
        <dbReference type="EMBL" id="KAK9865333.1"/>
    </source>
</evidence>
<comment type="caution">
    <text evidence="4">The sequence shown here is derived from an EMBL/GenBank/DDBJ whole genome shotgun (WGS) entry which is preliminary data.</text>
</comment>
<feature type="region of interest" description="Disordered" evidence="1">
    <location>
        <begin position="1"/>
        <end position="66"/>
    </location>
</feature>
<dbReference type="EMBL" id="JALJOV010000259">
    <property type="protein sequence ID" value="KAK9865333.1"/>
    <property type="molecule type" value="Genomic_DNA"/>
</dbReference>
<evidence type="ECO:0000313" key="5">
    <source>
        <dbReference type="Proteomes" id="UP001485043"/>
    </source>
</evidence>
<dbReference type="Gene3D" id="3.40.50.10190">
    <property type="entry name" value="BRCT domain"/>
    <property type="match status" value="1"/>
</dbReference>
<dbReference type="InterPro" id="IPR001357">
    <property type="entry name" value="BRCT_dom"/>
</dbReference>
<accession>A0AAW1T942</accession>
<sequence length="268" mass="28524">MTIPELRVGNAAAAMADVPKQPKKQQDRAMTERNCRGGQSDPPQAMEDAKGQATGGQAPRRSSRMQQMGCLAVSSVAPQVKLLAEKACQRLGGMRLFADEGETAKITHLILGLERRTMKVLLAVANGAWLVQPSWLTASMEAGLWADEQSHCAQVRFTRGAERAREEQEVADASGGPLQGHGLYLHSLQGSRQSSNVPALRKLILALGGKVAPKTACTICILSGGAQRPSGLLSEGTTVSLKTSCGSAFTRSDVPREALYYNSSSSIH</sequence>
<dbReference type="PANTHER" id="PTHR14625">
    <property type="entry name" value="MICROCEPHALIN"/>
    <property type="match status" value="1"/>
</dbReference>
<organism evidence="4 5">
    <name type="scientific">Apatococcus fuscideae</name>
    <dbReference type="NCBI Taxonomy" id="2026836"/>
    <lineage>
        <taxon>Eukaryota</taxon>
        <taxon>Viridiplantae</taxon>
        <taxon>Chlorophyta</taxon>
        <taxon>core chlorophytes</taxon>
        <taxon>Trebouxiophyceae</taxon>
        <taxon>Chlorellales</taxon>
        <taxon>Chlorellaceae</taxon>
        <taxon>Apatococcus</taxon>
    </lineage>
</organism>
<dbReference type="Proteomes" id="UP001485043">
    <property type="component" value="Unassembled WGS sequence"/>
</dbReference>